<dbReference type="SUPFAM" id="SSF51182">
    <property type="entry name" value="RmlC-like cupins"/>
    <property type="match status" value="1"/>
</dbReference>
<reference evidence="2" key="2">
    <citation type="submission" date="2020-09" db="EMBL/GenBank/DDBJ databases">
        <authorList>
            <person name="Sun Q."/>
            <person name="Zhou Y."/>
        </authorList>
    </citation>
    <scope>NUCLEOTIDE SEQUENCE</scope>
    <source>
        <strain evidence="2">CGMCC 4.7138</strain>
    </source>
</reference>
<dbReference type="InterPro" id="IPR014710">
    <property type="entry name" value="RmlC-like_jellyroll"/>
</dbReference>
<dbReference type="InterPro" id="IPR011051">
    <property type="entry name" value="RmlC_Cupin_sf"/>
</dbReference>
<keyword evidence="3" id="KW-1185">Reference proteome</keyword>
<organism evidence="2 3">
    <name type="scientific">Microbispora bryophytorum</name>
    <dbReference type="NCBI Taxonomy" id="1460882"/>
    <lineage>
        <taxon>Bacteria</taxon>
        <taxon>Bacillati</taxon>
        <taxon>Actinomycetota</taxon>
        <taxon>Actinomycetes</taxon>
        <taxon>Streptosporangiales</taxon>
        <taxon>Streptosporangiaceae</taxon>
        <taxon>Microbispora</taxon>
    </lineage>
</organism>
<protein>
    <recommendedName>
        <fullName evidence="4">LuxR family transcriptional regulator</fullName>
    </recommendedName>
</protein>
<proteinExistence type="predicted"/>
<comment type="caution">
    <text evidence="2">The sequence shown here is derived from an EMBL/GenBank/DDBJ whole genome shotgun (WGS) entry which is preliminary data.</text>
</comment>
<evidence type="ECO:0000313" key="3">
    <source>
        <dbReference type="Proteomes" id="UP000653480"/>
    </source>
</evidence>
<dbReference type="CDD" id="cd02230">
    <property type="entry name" value="cupin_HP0902-like"/>
    <property type="match status" value="1"/>
</dbReference>
<dbReference type="PANTHER" id="PTHR37694">
    <property type="entry name" value="SLR8022 PROTEIN"/>
    <property type="match status" value="1"/>
</dbReference>
<dbReference type="PANTHER" id="PTHR37694:SF1">
    <property type="entry name" value="SLR8022 PROTEIN"/>
    <property type="match status" value="1"/>
</dbReference>
<evidence type="ECO:0008006" key="4">
    <source>
        <dbReference type="Google" id="ProtNLM"/>
    </source>
</evidence>
<dbReference type="EMBL" id="BMMN01000011">
    <property type="protein sequence ID" value="GGO23450.1"/>
    <property type="molecule type" value="Genomic_DNA"/>
</dbReference>
<gene>
    <name evidence="2" type="ORF">GCM10011574_52820</name>
</gene>
<reference evidence="2" key="1">
    <citation type="journal article" date="2014" name="Int. J. Syst. Evol. Microbiol.">
        <title>Complete genome sequence of Corynebacterium casei LMG S-19264T (=DSM 44701T), isolated from a smear-ripened cheese.</title>
        <authorList>
            <consortium name="US DOE Joint Genome Institute (JGI-PGF)"/>
            <person name="Walter F."/>
            <person name="Albersmeier A."/>
            <person name="Kalinowski J."/>
            <person name="Ruckert C."/>
        </authorList>
    </citation>
    <scope>NUCLEOTIDE SEQUENCE</scope>
    <source>
        <strain evidence="2">CGMCC 4.7138</strain>
    </source>
</reference>
<dbReference type="Proteomes" id="UP000653480">
    <property type="component" value="Unassembled WGS sequence"/>
</dbReference>
<evidence type="ECO:0000313" key="2">
    <source>
        <dbReference type="EMBL" id="GGO23450.1"/>
    </source>
</evidence>
<name>A0A8H9H821_9ACTN</name>
<dbReference type="AlphaFoldDB" id="A0A8H9H821"/>
<dbReference type="Gene3D" id="2.60.120.10">
    <property type="entry name" value="Jelly Rolls"/>
    <property type="match status" value="1"/>
</dbReference>
<feature type="region of interest" description="Disordered" evidence="1">
    <location>
        <begin position="1"/>
        <end position="43"/>
    </location>
</feature>
<evidence type="ECO:0000256" key="1">
    <source>
        <dbReference type="SAM" id="MobiDB-lite"/>
    </source>
</evidence>
<sequence length="158" mass="16396">MATALDPLAAGEPAPGYRPGPRFRVHGQDAGARPRGRGTAWSVGQTEGMEPISLDARAGELLERAAVASSGRAAESMHGGHEHALRQTLLALTAGTGLAEHESPGEATLLVLRGHVRLSSGDASWEGRPGDLLTIPDARHALDAVEDSAVLLTVVKHP</sequence>
<accession>A0A8H9H821</accession>